<sequence length="106" mass="12264">MRVTSANSEITEAHLDDRLAVLCHNKRMDRQIRWYRSARRHRIGKAHAMHVIDSVEAEQVDATESSDARLVWIGKDDRGVELEIVALDLDHAVVVIRVMPTELRRR</sequence>
<dbReference type="Proteomes" id="UP001500839">
    <property type="component" value="Unassembled WGS sequence"/>
</dbReference>
<evidence type="ECO:0000313" key="2">
    <source>
        <dbReference type="Proteomes" id="UP001500839"/>
    </source>
</evidence>
<gene>
    <name evidence="1" type="ORF">GCM10023353_33890</name>
</gene>
<proteinExistence type="predicted"/>
<accession>A0ABP9D1M5</accession>
<evidence type="ECO:0008006" key="3">
    <source>
        <dbReference type="Google" id="ProtNLM"/>
    </source>
</evidence>
<organism evidence="1 2">
    <name type="scientific">Tomitella cavernea</name>
    <dbReference type="NCBI Taxonomy" id="1387982"/>
    <lineage>
        <taxon>Bacteria</taxon>
        <taxon>Bacillati</taxon>
        <taxon>Actinomycetota</taxon>
        <taxon>Actinomycetes</taxon>
        <taxon>Mycobacteriales</taxon>
        <taxon>Tomitella</taxon>
    </lineage>
</organism>
<keyword evidence="2" id="KW-1185">Reference proteome</keyword>
<reference evidence="2" key="1">
    <citation type="journal article" date="2019" name="Int. J. Syst. Evol. Microbiol.">
        <title>The Global Catalogue of Microorganisms (GCM) 10K type strain sequencing project: providing services to taxonomists for standard genome sequencing and annotation.</title>
        <authorList>
            <consortium name="The Broad Institute Genomics Platform"/>
            <consortium name="The Broad Institute Genome Sequencing Center for Infectious Disease"/>
            <person name="Wu L."/>
            <person name="Ma J."/>
        </authorList>
    </citation>
    <scope>NUCLEOTIDE SEQUENCE [LARGE SCALE GENOMIC DNA]</scope>
    <source>
        <strain evidence="2">JCM 18542</strain>
    </source>
</reference>
<dbReference type="EMBL" id="BAABKQ010000001">
    <property type="protein sequence ID" value="GAA4822567.1"/>
    <property type="molecule type" value="Genomic_DNA"/>
</dbReference>
<evidence type="ECO:0000313" key="1">
    <source>
        <dbReference type="EMBL" id="GAA4822567.1"/>
    </source>
</evidence>
<name>A0ABP9D1M5_9ACTN</name>
<comment type="caution">
    <text evidence="1">The sequence shown here is derived from an EMBL/GenBank/DDBJ whole genome shotgun (WGS) entry which is preliminary data.</text>
</comment>
<protein>
    <recommendedName>
        <fullName evidence="3">DUF4258 domain-containing protein</fullName>
    </recommendedName>
</protein>